<feature type="compositionally biased region" description="Polar residues" evidence="1">
    <location>
        <begin position="90"/>
        <end position="103"/>
    </location>
</feature>
<feature type="compositionally biased region" description="Low complexity" evidence="1">
    <location>
        <begin position="427"/>
        <end position="437"/>
    </location>
</feature>
<feature type="compositionally biased region" description="Polar residues" evidence="1">
    <location>
        <begin position="409"/>
        <end position="426"/>
    </location>
</feature>
<sequence length="829" mass="94129">MEAIPALVEDKKNSPNVLASSRRQALANEVKALLEHAKYPITVSDLSKTFELYKQLFASKGIQMVVSPQGSIRTATDHESAEERDESKKGSSNVSPRTPNSTNAKFVYDVPDYLDRSIDLEYLNELEAKAAATVAQGNTKARVIGQSNPIPTVPSGPNDSVVSIENTISKRVVPQRIQKISEHTAAPKHSSANSIYATPIKAQEPKHQLPPDQLKSDQIITPELLADILYNIERRQVEKERESERAKDQLLQEVAFLRKENHSLRLKAEKSGRNPDDPEEPHRYTPNPEKAKRSPKPEINPEFKNILFTSSNESDEEASYDEQATSQYDSDSQYRHATGHDTQYQRKHKVGKLEAPRNRTSRQKKVRIDEVRKSTISINDNGSVTDFQTIVIKDIMIKRSKAVFGENKIQGSNELSEPNSVSTHYTNPQPHQNSQHPQQKKGTKLKGNYQSQNSGQKGKTTNGVEALYEPGKLQPKFAYCRYKFSALSKRARAMTKLKKFPTPEKIIISTYEGFSLSVVYSTSVQWHFSFTNNESFSDNHRDDPCKKKPIRSESRALFFQDPVQGGFQFAEFLIHLFNVSVAEVQFYTYKANNSSELENTVEWINDQKDLEMKKATIFAKSNDLLPLVVQKYKKKTDIFLIWAEFVDDKPDPAAIFSPMLELNELSAPALASNVYGMNLDFLLSSNFPRINMSGKSMTCQDINTFLHGWKNEKTNTKLKCCELEMCCRIDMRAILEGLNPIFQDSNTTKTLHREGNVVCYSYSGIEIQRIDGKRANLSAQTCFLEDGEDLEIHQEVRGEHGDSEESKESGEEKYKLSQNCEWHFWIEIE</sequence>
<dbReference type="Pfam" id="PF07735">
    <property type="entry name" value="FBA_2"/>
    <property type="match status" value="1"/>
</dbReference>
<proteinExistence type="predicted"/>
<dbReference type="HOGENOM" id="CLU_342028_0_0_1"/>
<evidence type="ECO:0000313" key="4">
    <source>
        <dbReference type="Proteomes" id="UP000008068"/>
    </source>
</evidence>
<dbReference type="InParanoid" id="G0P952"/>
<keyword evidence="4" id="KW-1185">Reference proteome</keyword>
<evidence type="ECO:0000256" key="1">
    <source>
        <dbReference type="SAM" id="MobiDB-lite"/>
    </source>
</evidence>
<dbReference type="PANTHER" id="PTHR21503">
    <property type="entry name" value="F-BOX-CONTAINING HYPOTHETICAL PROTEIN C.ELEGANS"/>
    <property type="match status" value="1"/>
</dbReference>
<evidence type="ECO:0000313" key="3">
    <source>
        <dbReference type="EMBL" id="EGT48375.1"/>
    </source>
</evidence>
<dbReference type="InterPro" id="IPR012885">
    <property type="entry name" value="F-box_Sdz-33"/>
</dbReference>
<accession>G0P952</accession>
<dbReference type="AlphaFoldDB" id="G0P952"/>
<feature type="compositionally biased region" description="Basic and acidic residues" evidence="1">
    <location>
        <begin position="262"/>
        <end position="301"/>
    </location>
</feature>
<feature type="compositionally biased region" description="Polar residues" evidence="1">
    <location>
        <begin position="448"/>
        <end position="463"/>
    </location>
</feature>
<dbReference type="Proteomes" id="UP000008068">
    <property type="component" value="Unassembled WGS sequence"/>
</dbReference>
<evidence type="ECO:0000259" key="2">
    <source>
        <dbReference type="Pfam" id="PF07735"/>
    </source>
</evidence>
<gene>
    <name evidence="3" type="ORF">CAEBREN_15697</name>
</gene>
<feature type="region of interest" description="Disordered" evidence="1">
    <location>
        <begin position="262"/>
        <end position="366"/>
    </location>
</feature>
<name>G0P952_CAEBE</name>
<feature type="compositionally biased region" description="Polar residues" evidence="1">
    <location>
        <begin position="322"/>
        <end position="331"/>
    </location>
</feature>
<feature type="domain" description="Sdz-33 F-box" evidence="2">
    <location>
        <begin position="676"/>
        <end position="723"/>
    </location>
</feature>
<feature type="region of interest" description="Disordered" evidence="1">
    <location>
        <begin position="409"/>
        <end position="463"/>
    </location>
</feature>
<reference evidence="4" key="1">
    <citation type="submission" date="2011-07" db="EMBL/GenBank/DDBJ databases">
        <authorList>
            <consortium name="Caenorhabditis brenneri Sequencing and Analysis Consortium"/>
            <person name="Wilson R.K."/>
        </authorList>
    </citation>
    <scope>NUCLEOTIDE SEQUENCE [LARGE SCALE GENOMIC DNA]</scope>
    <source>
        <strain evidence="4">PB2801</strain>
    </source>
</reference>
<organism evidence="4">
    <name type="scientific">Caenorhabditis brenneri</name>
    <name type="common">Nematode worm</name>
    <dbReference type="NCBI Taxonomy" id="135651"/>
    <lineage>
        <taxon>Eukaryota</taxon>
        <taxon>Metazoa</taxon>
        <taxon>Ecdysozoa</taxon>
        <taxon>Nematoda</taxon>
        <taxon>Chromadorea</taxon>
        <taxon>Rhabditida</taxon>
        <taxon>Rhabditina</taxon>
        <taxon>Rhabditomorpha</taxon>
        <taxon>Rhabditoidea</taxon>
        <taxon>Rhabditidae</taxon>
        <taxon>Peloderinae</taxon>
        <taxon>Caenorhabditis</taxon>
    </lineage>
</organism>
<feature type="region of interest" description="Disordered" evidence="1">
    <location>
        <begin position="69"/>
        <end position="103"/>
    </location>
</feature>
<protein>
    <recommendedName>
        <fullName evidence="2">Sdz-33 F-box domain-containing protein</fullName>
    </recommendedName>
</protein>
<dbReference type="EMBL" id="GL380146">
    <property type="protein sequence ID" value="EGT48375.1"/>
    <property type="molecule type" value="Genomic_DNA"/>
</dbReference>
<feature type="compositionally biased region" description="Basic and acidic residues" evidence="1">
    <location>
        <begin position="75"/>
        <end position="89"/>
    </location>
</feature>